<feature type="transmembrane region" description="Helical" evidence="6">
    <location>
        <begin position="219"/>
        <end position="238"/>
    </location>
</feature>
<dbReference type="KEGG" id="nhl:Nhal_1235"/>
<keyword evidence="2" id="KW-1003">Cell membrane</keyword>
<dbReference type="GO" id="GO:0005886">
    <property type="term" value="C:plasma membrane"/>
    <property type="evidence" value="ECO:0007669"/>
    <property type="project" value="UniProtKB-SubCell"/>
</dbReference>
<dbReference type="PANTHER" id="PTHR39087:SF2">
    <property type="entry name" value="UPF0104 MEMBRANE PROTEIN MJ1595"/>
    <property type="match status" value="1"/>
</dbReference>
<dbReference type="PANTHER" id="PTHR39087">
    <property type="entry name" value="UPF0104 MEMBRANE PROTEIN MJ1595"/>
    <property type="match status" value="1"/>
</dbReference>
<dbReference type="Proteomes" id="UP000001844">
    <property type="component" value="Chromosome"/>
</dbReference>
<evidence type="ECO:0000256" key="4">
    <source>
        <dbReference type="ARBA" id="ARBA00022989"/>
    </source>
</evidence>
<dbReference type="eggNOG" id="COG0392">
    <property type="taxonomic scope" value="Bacteria"/>
</dbReference>
<evidence type="ECO:0000256" key="3">
    <source>
        <dbReference type="ARBA" id="ARBA00022692"/>
    </source>
</evidence>
<feature type="transmembrane region" description="Helical" evidence="6">
    <location>
        <begin position="115"/>
        <end position="140"/>
    </location>
</feature>
<evidence type="ECO:0000256" key="2">
    <source>
        <dbReference type="ARBA" id="ARBA00022475"/>
    </source>
</evidence>
<evidence type="ECO:0000313" key="8">
    <source>
        <dbReference type="Proteomes" id="UP000001844"/>
    </source>
</evidence>
<feature type="transmembrane region" description="Helical" evidence="6">
    <location>
        <begin position="37"/>
        <end position="60"/>
    </location>
</feature>
<name>D5C070_NITHN</name>
<evidence type="ECO:0000256" key="6">
    <source>
        <dbReference type="SAM" id="Phobius"/>
    </source>
</evidence>
<keyword evidence="4 6" id="KW-1133">Transmembrane helix</keyword>
<organism evidence="7 8">
    <name type="scientific">Nitrosococcus halophilus (strain Nc4)</name>
    <dbReference type="NCBI Taxonomy" id="472759"/>
    <lineage>
        <taxon>Bacteria</taxon>
        <taxon>Pseudomonadati</taxon>
        <taxon>Pseudomonadota</taxon>
        <taxon>Gammaproteobacteria</taxon>
        <taxon>Chromatiales</taxon>
        <taxon>Chromatiaceae</taxon>
        <taxon>Nitrosococcus</taxon>
    </lineage>
</organism>
<gene>
    <name evidence="7" type="ordered locus">Nhal_1235</name>
</gene>
<keyword evidence="5 6" id="KW-0472">Membrane</keyword>
<evidence type="ECO:0008006" key="9">
    <source>
        <dbReference type="Google" id="ProtNLM"/>
    </source>
</evidence>
<comment type="subcellular location">
    <subcellularLocation>
        <location evidence="1">Cell membrane</location>
        <topology evidence="1">Multi-pass membrane protein</topology>
    </subcellularLocation>
</comment>
<dbReference type="InterPro" id="IPR022791">
    <property type="entry name" value="L-PG_synthase/AglD"/>
</dbReference>
<proteinExistence type="predicted"/>
<evidence type="ECO:0000313" key="7">
    <source>
        <dbReference type="EMBL" id="ADE14396.1"/>
    </source>
</evidence>
<keyword evidence="8" id="KW-1185">Reference proteome</keyword>
<accession>D5C070</accession>
<reference evidence="8" key="1">
    <citation type="submission" date="2010-04" db="EMBL/GenBank/DDBJ databases">
        <title>Complete genome sequence of Nitrosococcus halophilus Nc4, a salt-adapted, aerobic obligate ammonia-oxidizing sulfur purple bacterium.</title>
        <authorList>
            <consortium name="US DOE Joint Genome Institute"/>
            <person name="Campbell M.A."/>
            <person name="Malfatti S.A."/>
            <person name="Chain P.S.G."/>
            <person name="Heidelberg J.F."/>
            <person name="Ward B.B."/>
            <person name="Klotz M.G."/>
        </authorList>
    </citation>
    <scope>NUCLEOTIDE SEQUENCE [LARGE SCALE GENOMIC DNA]</scope>
    <source>
        <strain evidence="8">Nc4</strain>
    </source>
</reference>
<keyword evidence="3 6" id="KW-0812">Transmembrane</keyword>
<evidence type="ECO:0000256" key="1">
    <source>
        <dbReference type="ARBA" id="ARBA00004651"/>
    </source>
</evidence>
<dbReference type="OrthoDB" id="594003at2"/>
<dbReference type="STRING" id="472759.Nhal_1235"/>
<evidence type="ECO:0000256" key="5">
    <source>
        <dbReference type="ARBA" id="ARBA00023136"/>
    </source>
</evidence>
<dbReference type="Pfam" id="PF03706">
    <property type="entry name" value="LPG_synthase_TM"/>
    <property type="match status" value="1"/>
</dbReference>
<protein>
    <recommendedName>
        <fullName evidence="9">TIGR00374 family protein</fullName>
    </recommendedName>
</protein>
<feature type="transmembrane region" description="Helical" evidence="6">
    <location>
        <begin position="274"/>
        <end position="294"/>
    </location>
</feature>
<sequence length="338" mass="36743">MKRVVYIAFLAGLALFTALVAYQGVTQVASALAMAGWGLLVVVLFHLVPMTADGLSWYVLLDRTSRPPFRTILWARWIGESVDTLLPVAQIGGELVKTRLLTHHQVPGSQAGASVVVNLTLAVFTQVIFTLVGLVLLTLLLGEGKLAQGVLAVTALSALSIIGFYWFQQRGLFGWLARRFENLAGGRNWLALVGGADALDTAVVQLYHQRRQVLRSASWMLLGWLLGAGEVWLALYFLDHPVGWIEALMIESLAQAVKGAAFLVPGALGVLEGGYILLGSLIGLPYSASLALALTRRVRELCLGVPGLLVWQFMEGKRLWRQTKSAQERLSIDTSLSN</sequence>
<feature type="transmembrane region" description="Helical" evidence="6">
    <location>
        <begin position="146"/>
        <end position="167"/>
    </location>
</feature>
<dbReference type="AlphaFoldDB" id="D5C070"/>
<dbReference type="HOGENOM" id="CLU_052307_0_0_6"/>
<dbReference type="EMBL" id="CP001798">
    <property type="protein sequence ID" value="ADE14396.1"/>
    <property type="molecule type" value="Genomic_DNA"/>
</dbReference>
<dbReference type="RefSeq" id="WP_013032287.1">
    <property type="nucleotide sequence ID" value="NC_013960.1"/>
</dbReference>
<dbReference type="NCBIfam" id="TIGR03476">
    <property type="entry name" value="HpnL"/>
    <property type="match status" value="1"/>
</dbReference>